<dbReference type="OrthoDB" id="474997at2"/>
<dbReference type="EMBL" id="MRCB01000004">
    <property type="protein sequence ID" value="OKH25259.1"/>
    <property type="molecule type" value="Genomic_DNA"/>
</dbReference>
<dbReference type="SMART" id="SM00240">
    <property type="entry name" value="FHA"/>
    <property type="match status" value="1"/>
</dbReference>
<sequence length="549" mass="61420">MSVREIPCLSLAIARLTSAGPENFATWVIQSPLPGGYVHHDSIWSPTLTRKWLAWQEMFSLQSEFHIPVAHRDPSTSLLPFNLPLSSPKENYGGRLMQELGISLWQWVFDDPIRQSLAQSRGMAMGQNKLLRVRLEIRDPNLIPLPWEIMQPEVGKQSISLDPQILFSRTTSNVDPLAPQQSGDSLNILLVLGQDQNPLDPRETQSDSIRSSSKTLQLETEAAALAQAIEEGARVASAINSSAFRVSASVRTLVQPTPAQLIDTLDTGMYNVLFYAGHGMPAPDGGLLFLGPNAIMNGTELAQVLVRNRVILAVFNACWGAQPDCMGQQTIERSSLAEVLIHHGVPAVLGMRDSIADREALSFIQAFTKALAQRLSIDQAVRVARQQLLSLYKFNQPAWTLPILYMHPQFDGELLQPIEEGITQLPTTIPSVDRDDFPAAYLHSLERSDKIWRIYGGLMRVGRHPENDLVLQERWVGRRHAEIICRDTSSTANRQYTYFLRDFSRFGTLVYCAGEWHKVHHQEISLESGVQLKFGSPYGQILEFVIEDS</sequence>
<protein>
    <recommendedName>
        <fullName evidence="1">FHA domain-containing protein</fullName>
    </recommendedName>
</protein>
<dbReference type="CDD" id="cd00060">
    <property type="entry name" value="FHA"/>
    <property type="match status" value="1"/>
</dbReference>
<dbReference type="PROSITE" id="PS50006">
    <property type="entry name" value="FHA_DOMAIN"/>
    <property type="match status" value="1"/>
</dbReference>
<organism evidence="2 3">
    <name type="scientific">Hydrococcus rivularis NIES-593</name>
    <dbReference type="NCBI Taxonomy" id="1921803"/>
    <lineage>
        <taxon>Bacteria</taxon>
        <taxon>Bacillati</taxon>
        <taxon>Cyanobacteriota</taxon>
        <taxon>Cyanophyceae</taxon>
        <taxon>Pleurocapsales</taxon>
        <taxon>Hydrococcaceae</taxon>
        <taxon>Hydrococcus</taxon>
    </lineage>
</organism>
<dbReference type="Gene3D" id="2.60.200.20">
    <property type="match status" value="1"/>
</dbReference>
<dbReference type="SUPFAM" id="SSF49879">
    <property type="entry name" value="SMAD/FHA domain"/>
    <property type="match status" value="1"/>
</dbReference>
<dbReference type="STRING" id="1921803.NIES593_05745"/>
<keyword evidence="3" id="KW-1185">Reference proteome</keyword>
<evidence type="ECO:0000259" key="1">
    <source>
        <dbReference type="PROSITE" id="PS50006"/>
    </source>
</evidence>
<dbReference type="AlphaFoldDB" id="A0A1U7HNW7"/>
<name>A0A1U7HNW7_9CYAN</name>
<dbReference type="InterPro" id="IPR008984">
    <property type="entry name" value="SMAD_FHA_dom_sf"/>
</dbReference>
<dbReference type="Pfam" id="PF00498">
    <property type="entry name" value="FHA"/>
    <property type="match status" value="1"/>
</dbReference>
<proteinExistence type="predicted"/>
<evidence type="ECO:0000313" key="3">
    <source>
        <dbReference type="Proteomes" id="UP000186868"/>
    </source>
</evidence>
<reference evidence="2 3" key="1">
    <citation type="submission" date="2016-11" db="EMBL/GenBank/DDBJ databases">
        <title>Draft Genome Sequences of Nine Cyanobacterial Strains from Diverse Habitats.</title>
        <authorList>
            <person name="Zhu T."/>
            <person name="Hou S."/>
            <person name="Lu X."/>
            <person name="Hess W.R."/>
        </authorList>
    </citation>
    <scope>NUCLEOTIDE SEQUENCE [LARGE SCALE GENOMIC DNA]</scope>
    <source>
        <strain evidence="2 3">NIES-593</strain>
    </source>
</reference>
<dbReference type="InterPro" id="IPR000253">
    <property type="entry name" value="FHA_dom"/>
</dbReference>
<accession>A0A1U7HNW7</accession>
<evidence type="ECO:0000313" key="2">
    <source>
        <dbReference type="EMBL" id="OKH25259.1"/>
    </source>
</evidence>
<dbReference type="Pfam" id="PF12770">
    <property type="entry name" value="CHAT"/>
    <property type="match status" value="1"/>
</dbReference>
<gene>
    <name evidence="2" type="ORF">NIES593_05745</name>
</gene>
<dbReference type="InterPro" id="IPR024983">
    <property type="entry name" value="CHAT_dom"/>
</dbReference>
<dbReference type="Proteomes" id="UP000186868">
    <property type="component" value="Unassembled WGS sequence"/>
</dbReference>
<comment type="caution">
    <text evidence="2">The sequence shown here is derived from an EMBL/GenBank/DDBJ whole genome shotgun (WGS) entry which is preliminary data.</text>
</comment>
<dbReference type="RefSeq" id="WP_073598667.1">
    <property type="nucleotide sequence ID" value="NZ_MRCB01000004.1"/>
</dbReference>
<feature type="domain" description="FHA" evidence="1">
    <location>
        <begin position="459"/>
        <end position="510"/>
    </location>
</feature>